<dbReference type="InterPro" id="IPR024507">
    <property type="entry name" value="AtzH-like"/>
</dbReference>
<gene>
    <name evidence="1" type="primary">hpxZ</name>
    <name evidence="1" type="ORF">M0638_19830</name>
</gene>
<proteinExistence type="predicted"/>
<dbReference type="EMBL" id="JALPRX010000091">
    <property type="protein sequence ID" value="MCK8786629.1"/>
    <property type="molecule type" value="Genomic_DNA"/>
</dbReference>
<dbReference type="Proteomes" id="UP001139516">
    <property type="component" value="Unassembled WGS sequence"/>
</dbReference>
<keyword evidence="2" id="KW-1185">Reference proteome</keyword>
<dbReference type="AlphaFoldDB" id="A0A9X2BY54"/>
<evidence type="ECO:0000313" key="2">
    <source>
        <dbReference type="Proteomes" id="UP001139516"/>
    </source>
</evidence>
<sequence>MEIDRPEVVQEVRDAFAGYERALMANDVETLGLLFRRDPRTLRYGAGENLYGWDAIAGFRAGRATTDLQRRLENTVITTYGTDFATANTEFVRVESGKRGRQSQSWVRFPDEGWRIVAAHVSFLGQ</sequence>
<protein>
    <submittedName>
        <fullName evidence="1">Oxalurate catabolism protein HpxZ</fullName>
    </submittedName>
</protein>
<dbReference type="NCBIfam" id="NF033625">
    <property type="entry name" value="HpxZ"/>
    <property type="match status" value="1"/>
</dbReference>
<dbReference type="RefSeq" id="WP_248668744.1">
    <property type="nucleotide sequence ID" value="NZ_JALPRX010000091.1"/>
</dbReference>
<dbReference type="InterPro" id="IPR032710">
    <property type="entry name" value="NTF2-like_dom_sf"/>
</dbReference>
<comment type="caution">
    <text evidence="1">The sequence shown here is derived from an EMBL/GenBank/DDBJ whole genome shotgun (WGS) entry which is preliminary data.</text>
</comment>
<accession>A0A9X2BY54</accession>
<dbReference type="Pfam" id="PF11533">
    <property type="entry name" value="AtzH-like"/>
    <property type="match status" value="1"/>
</dbReference>
<organism evidence="1 2">
    <name type="scientific">Roseomonas acroporae</name>
    <dbReference type="NCBI Taxonomy" id="2937791"/>
    <lineage>
        <taxon>Bacteria</taxon>
        <taxon>Pseudomonadati</taxon>
        <taxon>Pseudomonadota</taxon>
        <taxon>Alphaproteobacteria</taxon>
        <taxon>Acetobacterales</taxon>
        <taxon>Roseomonadaceae</taxon>
        <taxon>Roseomonas</taxon>
    </lineage>
</organism>
<dbReference type="Gene3D" id="3.10.450.50">
    <property type="match status" value="1"/>
</dbReference>
<evidence type="ECO:0000313" key="1">
    <source>
        <dbReference type="EMBL" id="MCK8786629.1"/>
    </source>
</evidence>
<name>A0A9X2BY54_9PROT</name>
<reference evidence="1" key="1">
    <citation type="submission" date="2022-04" db="EMBL/GenBank/DDBJ databases">
        <title>Roseomonas acroporae sp. nov., isolated from coral Acropora digitifera.</title>
        <authorList>
            <person name="Sun H."/>
        </authorList>
    </citation>
    <scope>NUCLEOTIDE SEQUENCE</scope>
    <source>
        <strain evidence="1">NAR14</strain>
    </source>
</reference>
<dbReference type="SUPFAM" id="SSF54427">
    <property type="entry name" value="NTF2-like"/>
    <property type="match status" value="1"/>
</dbReference>